<sequence>MILPVQNYEELIYQFDPATNGIDGWESSTNSSIFVTQDGLTLYGGDSPQISRIFLDLNPHYQVKVKMEFWLTQQKSPGQIIMQLDEIQVYTQSYDGLTMSKLKGPTPNGFYFDTIISQYPGKKRTSSIQIEVQGQTQCGIRTLQYYIERCPSGCDACDNFDYLACKKWRIFSLNFNQYLFSSLQGWATQFPWSTQQFNLCANCHFLQQNGIQYFGVLPPHKGIMLRFYRQFTIGVWNIQINGLKNIVQQPTGFFQGELIINDHIATNLFIEFGQGYIRDIELYYQLDDIYLNLEIRNCYSVINNDCVSCLDGWEFEEIQNECHPLCGNQMIQGLEECDDGNDIQNDGCYECKFKCDVNCTYCEFGKQYKCKECKAGYLQLNGYCYPHCGDGIQILGIEECDDGNSIPFDGCFNCTFQCQQNCIICFEGVCNQYCEEGFILMDSSCIPICGDGIITNLEECEDDNNIPYDGCYLCEFSCPLNCLECQNGYCLQCNTNYQLSSNNQCNIIEYKEFDDYNNDPQDGGHQFWVELDQVCRRLNQDTNSECSYFTQPKLLIQYKKMLWNKQYVTLTFSQPVKVGSNRMLFEEFTYSILNLPKSQYIIKTQSSQEISNSVKIIEHQLEIEIFKLLEFKPVLNINFPQEIINQYGFSFSKTYNTTLQIPTYLDEKQTYYSEIIQRVNRYALYSYGGVSSLMIIQGRYEILIEIINLLQFQNYLKYINVKFPQNLLLYFESYDLLSIEAMYQLLNIEQLEGVLLYKEFKESSGKFQFYKQNADLLSNLEWQIIQSSFYILLILLSIGTKKFILSNYFRTRIYTHLSQWKSNSGKEISIKFVLWFYKKCQQLIGVVDIFSKNGLKTILLANGWDLIFKGMLYLKYLLDNEFREIFSIVLALVLISFYIIFILNSNDLYPQNNLINYKNLKEKRLEVFKLGISFCFIVFLIFLESSEILQLGLISLINLMQLKLIYNYRKIIRSYVIQMAIQSSVLIFTLSSFIYIEEASKFINEDFKIKCGWLHMFLLSFGVLIEITSMIIEQIQYYFGMCNKKKHNNIQQDQFIIMNLII</sequence>
<feature type="transmembrane region" description="Helical" evidence="4">
    <location>
        <begin position="925"/>
        <end position="942"/>
    </location>
</feature>
<organism evidence="5 6">
    <name type="scientific">Paramecium octaurelia</name>
    <dbReference type="NCBI Taxonomy" id="43137"/>
    <lineage>
        <taxon>Eukaryota</taxon>
        <taxon>Sar</taxon>
        <taxon>Alveolata</taxon>
        <taxon>Ciliophora</taxon>
        <taxon>Intramacronucleata</taxon>
        <taxon>Oligohymenophorea</taxon>
        <taxon>Peniculida</taxon>
        <taxon>Parameciidae</taxon>
        <taxon>Paramecium</taxon>
    </lineage>
</organism>
<accession>A0A8S1UU11</accession>
<evidence type="ECO:0000256" key="2">
    <source>
        <dbReference type="ARBA" id="ARBA00022737"/>
    </source>
</evidence>
<dbReference type="PANTHER" id="PTHR38934">
    <property type="entry name" value="HYPHALLY REGULATED CELL WALL PROTEIN 1"/>
    <property type="match status" value="1"/>
</dbReference>
<evidence type="ECO:0000313" key="6">
    <source>
        <dbReference type="Proteomes" id="UP000683925"/>
    </source>
</evidence>
<keyword evidence="3" id="KW-1015">Disulfide bond</keyword>
<proteinExistence type="predicted"/>
<dbReference type="EMBL" id="CAJJDP010000051">
    <property type="protein sequence ID" value="CAD8167984.1"/>
    <property type="molecule type" value="Genomic_DNA"/>
</dbReference>
<dbReference type="Proteomes" id="UP000683925">
    <property type="component" value="Unassembled WGS sequence"/>
</dbReference>
<dbReference type="OrthoDB" id="311367at2759"/>
<dbReference type="AlphaFoldDB" id="A0A8S1UU11"/>
<dbReference type="PANTHER" id="PTHR38934:SF6">
    <property type="entry name" value="CHROMOSOME UNDETERMINED SCAFFOLD_176, WHOLE GENOME SHOTGUN SEQUENCE"/>
    <property type="match status" value="1"/>
</dbReference>
<feature type="transmembrane region" description="Helical" evidence="4">
    <location>
        <begin position="948"/>
        <end position="966"/>
    </location>
</feature>
<evidence type="ECO:0000256" key="3">
    <source>
        <dbReference type="ARBA" id="ARBA00023157"/>
    </source>
</evidence>
<evidence type="ECO:0000256" key="4">
    <source>
        <dbReference type="SAM" id="Phobius"/>
    </source>
</evidence>
<reference evidence="5" key="1">
    <citation type="submission" date="2021-01" db="EMBL/GenBank/DDBJ databases">
        <authorList>
            <consortium name="Genoscope - CEA"/>
            <person name="William W."/>
        </authorList>
    </citation>
    <scope>NUCLEOTIDE SEQUENCE</scope>
</reference>
<dbReference type="CDD" id="cd00064">
    <property type="entry name" value="FU"/>
    <property type="match status" value="1"/>
</dbReference>
<protein>
    <submittedName>
        <fullName evidence="5">Uncharacterized protein</fullName>
    </submittedName>
</protein>
<keyword evidence="4" id="KW-0812">Transmembrane</keyword>
<gene>
    <name evidence="5" type="ORF">POCTA_138.1.T0510058</name>
</gene>
<comment type="caution">
    <text evidence="5">The sequence shown here is derived from an EMBL/GenBank/DDBJ whole genome shotgun (WGS) entry which is preliminary data.</text>
</comment>
<keyword evidence="6" id="KW-1185">Reference proteome</keyword>
<keyword evidence="2" id="KW-0677">Repeat</keyword>
<name>A0A8S1UU11_PAROT</name>
<feature type="transmembrane region" description="Helical" evidence="4">
    <location>
        <begin position="884"/>
        <end position="904"/>
    </location>
</feature>
<keyword evidence="4" id="KW-1133">Transmembrane helix</keyword>
<feature type="transmembrane region" description="Helical" evidence="4">
    <location>
        <begin position="975"/>
        <end position="996"/>
    </location>
</feature>
<dbReference type="Pfam" id="PF13948">
    <property type="entry name" value="DUF4215"/>
    <property type="match status" value="3"/>
</dbReference>
<feature type="transmembrane region" description="Helical" evidence="4">
    <location>
        <begin position="1016"/>
        <end position="1039"/>
    </location>
</feature>
<keyword evidence="1" id="KW-0732">Signal</keyword>
<keyword evidence="4" id="KW-0472">Membrane</keyword>
<dbReference type="InterPro" id="IPR011936">
    <property type="entry name" value="Myxo_disulph_rpt"/>
</dbReference>
<dbReference type="InterPro" id="IPR006212">
    <property type="entry name" value="Furin_repeat"/>
</dbReference>
<dbReference type="NCBIfam" id="TIGR02232">
    <property type="entry name" value="myxo_disulf_rpt"/>
    <property type="match status" value="3"/>
</dbReference>
<evidence type="ECO:0000256" key="1">
    <source>
        <dbReference type="ARBA" id="ARBA00022729"/>
    </source>
</evidence>
<evidence type="ECO:0000313" key="5">
    <source>
        <dbReference type="EMBL" id="CAD8167984.1"/>
    </source>
</evidence>